<accession>A0A915J4R0</accession>
<sequence>MCPILILGEWSTMRSNILWAKFTDICATFDMLLVKIHGMGIAHKRERPISANGPICRKDPKA</sequence>
<evidence type="ECO:0000313" key="2">
    <source>
        <dbReference type="WBParaSite" id="nRc.2.0.1.t21125-RA"/>
    </source>
</evidence>
<dbReference type="AlphaFoldDB" id="A0A915J4R0"/>
<name>A0A915J4R0_ROMCU</name>
<reference evidence="2" key="1">
    <citation type="submission" date="2022-11" db="UniProtKB">
        <authorList>
            <consortium name="WormBaseParasite"/>
        </authorList>
    </citation>
    <scope>IDENTIFICATION</scope>
</reference>
<protein>
    <submittedName>
        <fullName evidence="2">Uncharacterized protein</fullName>
    </submittedName>
</protein>
<dbReference type="Proteomes" id="UP000887565">
    <property type="component" value="Unplaced"/>
</dbReference>
<evidence type="ECO:0000313" key="1">
    <source>
        <dbReference type="Proteomes" id="UP000887565"/>
    </source>
</evidence>
<keyword evidence="1" id="KW-1185">Reference proteome</keyword>
<dbReference type="WBParaSite" id="nRc.2.0.1.t21125-RA">
    <property type="protein sequence ID" value="nRc.2.0.1.t21125-RA"/>
    <property type="gene ID" value="nRc.2.0.1.g21125"/>
</dbReference>
<organism evidence="1 2">
    <name type="scientific">Romanomermis culicivorax</name>
    <name type="common">Nematode worm</name>
    <dbReference type="NCBI Taxonomy" id="13658"/>
    <lineage>
        <taxon>Eukaryota</taxon>
        <taxon>Metazoa</taxon>
        <taxon>Ecdysozoa</taxon>
        <taxon>Nematoda</taxon>
        <taxon>Enoplea</taxon>
        <taxon>Dorylaimia</taxon>
        <taxon>Mermithida</taxon>
        <taxon>Mermithoidea</taxon>
        <taxon>Mermithidae</taxon>
        <taxon>Romanomermis</taxon>
    </lineage>
</organism>
<proteinExistence type="predicted"/>